<evidence type="ECO:0000256" key="2">
    <source>
        <dbReference type="ARBA" id="ARBA00023002"/>
    </source>
</evidence>
<dbReference type="InterPro" id="IPR013149">
    <property type="entry name" value="ADH-like_C"/>
</dbReference>
<evidence type="ECO:0000313" key="5">
    <source>
        <dbReference type="Proteomes" id="UP000469558"/>
    </source>
</evidence>
<evidence type="ECO:0000313" key="4">
    <source>
        <dbReference type="EMBL" id="TVY68983.1"/>
    </source>
</evidence>
<comment type="caution">
    <text evidence="4">The sequence shown here is derived from an EMBL/GenBank/DDBJ whole genome shotgun (WGS) entry which is preliminary data.</text>
</comment>
<dbReference type="Pfam" id="PF00107">
    <property type="entry name" value="ADH_zinc_N"/>
    <property type="match status" value="1"/>
</dbReference>
<accession>A0A8T9BY73</accession>
<dbReference type="InterPro" id="IPR011032">
    <property type="entry name" value="GroES-like_sf"/>
</dbReference>
<comment type="similarity">
    <text evidence="1">Belongs to the zinc-containing alcohol dehydrogenase family.</text>
</comment>
<dbReference type="Proteomes" id="UP000469558">
    <property type="component" value="Unassembled WGS sequence"/>
</dbReference>
<dbReference type="Gene3D" id="3.40.50.720">
    <property type="entry name" value="NAD(P)-binding Rossmann-like Domain"/>
    <property type="match status" value="1"/>
</dbReference>
<dbReference type="PANTHER" id="PTHR45348:SF2">
    <property type="entry name" value="ZINC-TYPE ALCOHOL DEHYDROGENASE-LIKE PROTEIN C2E1P3.01"/>
    <property type="match status" value="1"/>
</dbReference>
<evidence type="ECO:0000256" key="1">
    <source>
        <dbReference type="ARBA" id="ARBA00008072"/>
    </source>
</evidence>
<dbReference type="SUPFAM" id="SSF51735">
    <property type="entry name" value="NAD(P)-binding Rossmann-fold domains"/>
    <property type="match status" value="1"/>
</dbReference>
<protein>
    <submittedName>
        <fullName evidence="4">Dehydrogenase azaJ</fullName>
    </submittedName>
</protein>
<dbReference type="InterPro" id="IPR036291">
    <property type="entry name" value="NAD(P)-bd_dom_sf"/>
</dbReference>
<dbReference type="InterPro" id="IPR047122">
    <property type="entry name" value="Trans-enoyl_RdTase-like"/>
</dbReference>
<dbReference type="Gene3D" id="3.90.180.10">
    <property type="entry name" value="Medium-chain alcohol dehydrogenases, catalytic domain"/>
    <property type="match status" value="1"/>
</dbReference>
<dbReference type="SMART" id="SM00829">
    <property type="entry name" value="PKS_ER"/>
    <property type="match status" value="1"/>
</dbReference>
<proteinExistence type="inferred from homology"/>
<dbReference type="InterPro" id="IPR013154">
    <property type="entry name" value="ADH-like_N"/>
</dbReference>
<name>A0A8T9BY73_9HELO</name>
<keyword evidence="5" id="KW-1185">Reference proteome</keyword>
<sequence length="352" mass="36917">MANQNQNGQNLAAVLEAPASRLKTVSRPIPSPGSDELVVRNYAIAANPVDWKIQDYGFAINKFPTVLGSDGCGVVTAVGSSVTKFKVGDRVTGFAGVIYNSDINHGAWQTYTILREIATMKIPDSMSYEEGCVFPMAMATSAVALFANLGIPRPTGNVAPQESGFLVWGASSSVGSSAVQLARNLGFKVFATASPAHHQYLRSLGAFEVFDYRDPAVVDKIAASAKSSGTPIKFGFDTVGEGAAAKQSADVLSTSGGAGGKLVLVLEWSESDPQPEGIEILKTMAFRLATDQAELGAWFFNEYLPNALANGSIVPAPRIEVAGKGIEAAQDVLDRLKAGVSGKKLVVTLADA</sequence>
<organism evidence="4 5">
    <name type="scientific">Lachnellula suecica</name>
    <dbReference type="NCBI Taxonomy" id="602035"/>
    <lineage>
        <taxon>Eukaryota</taxon>
        <taxon>Fungi</taxon>
        <taxon>Dikarya</taxon>
        <taxon>Ascomycota</taxon>
        <taxon>Pezizomycotina</taxon>
        <taxon>Leotiomycetes</taxon>
        <taxon>Helotiales</taxon>
        <taxon>Lachnaceae</taxon>
        <taxon>Lachnellula</taxon>
    </lineage>
</organism>
<keyword evidence="2" id="KW-0560">Oxidoreductase</keyword>
<dbReference type="CDD" id="cd08249">
    <property type="entry name" value="enoyl_reductase_like"/>
    <property type="match status" value="1"/>
</dbReference>
<dbReference type="InterPro" id="IPR020843">
    <property type="entry name" value="ER"/>
</dbReference>
<dbReference type="AlphaFoldDB" id="A0A8T9BY73"/>
<dbReference type="EMBL" id="QGMK01001350">
    <property type="protein sequence ID" value="TVY68983.1"/>
    <property type="molecule type" value="Genomic_DNA"/>
</dbReference>
<dbReference type="GO" id="GO:0016651">
    <property type="term" value="F:oxidoreductase activity, acting on NAD(P)H"/>
    <property type="evidence" value="ECO:0007669"/>
    <property type="project" value="InterPro"/>
</dbReference>
<dbReference type="OrthoDB" id="10257049at2759"/>
<dbReference type="PANTHER" id="PTHR45348">
    <property type="entry name" value="HYPOTHETICAL OXIDOREDUCTASE (EUROFUNG)"/>
    <property type="match status" value="1"/>
</dbReference>
<gene>
    <name evidence="4" type="primary">azaJ_1</name>
    <name evidence="4" type="ORF">LSUE1_G008371</name>
</gene>
<reference evidence="4 5" key="1">
    <citation type="submission" date="2018-05" db="EMBL/GenBank/DDBJ databases">
        <title>Genome sequencing and assembly of the regulated plant pathogen Lachnellula willkommii and related sister species for the development of diagnostic species identification markers.</title>
        <authorList>
            <person name="Giroux E."/>
            <person name="Bilodeau G."/>
        </authorList>
    </citation>
    <scope>NUCLEOTIDE SEQUENCE [LARGE SCALE GENOMIC DNA]</scope>
    <source>
        <strain evidence="4 5">CBS 268.59</strain>
    </source>
</reference>
<dbReference type="Pfam" id="PF08240">
    <property type="entry name" value="ADH_N"/>
    <property type="match status" value="1"/>
</dbReference>
<dbReference type="SUPFAM" id="SSF50129">
    <property type="entry name" value="GroES-like"/>
    <property type="match status" value="1"/>
</dbReference>
<evidence type="ECO:0000259" key="3">
    <source>
        <dbReference type="SMART" id="SM00829"/>
    </source>
</evidence>
<feature type="domain" description="Enoyl reductase (ER)" evidence="3">
    <location>
        <begin position="17"/>
        <end position="346"/>
    </location>
</feature>